<dbReference type="Gene3D" id="2.130.10.10">
    <property type="entry name" value="YVTN repeat-like/Quinoprotein amine dehydrogenase"/>
    <property type="match status" value="1"/>
</dbReference>
<evidence type="ECO:0000256" key="5">
    <source>
        <dbReference type="ARBA" id="ARBA00039514"/>
    </source>
</evidence>
<dbReference type="SMART" id="SM00320">
    <property type="entry name" value="WD40"/>
    <property type="match status" value="4"/>
</dbReference>
<dbReference type="InterPro" id="IPR015943">
    <property type="entry name" value="WD40/YVTN_repeat-like_dom_sf"/>
</dbReference>
<name>A0A8H5BL30_9AGAR</name>
<evidence type="ECO:0000256" key="3">
    <source>
        <dbReference type="ARBA" id="ARBA00022737"/>
    </source>
</evidence>
<proteinExistence type="inferred from homology"/>
<comment type="similarity">
    <text evidence="1">Belongs to the WD repeat WDR55 family.</text>
</comment>
<evidence type="ECO:0000256" key="7">
    <source>
        <dbReference type="SAM" id="MobiDB-lite"/>
    </source>
</evidence>
<dbReference type="PANTHER" id="PTHR44019">
    <property type="entry name" value="WD REPEAT-CONTAINING PROTEIN 55"/>
    <property type="match status" value="1"/>
</dbReference>
<dbReference type="InterPro" id="IPR001680">
    <property type="entry name" value="WD40_rpt"/>
</dbReference>
<evidence type="ECO:0000256" key="4">
    <source>
        <dbReference type="ARBA" id="ARBA00039238"/>
    </source>
</evidence>
<feature type="region of interest" description="Disordered" evidence="7">
    <location>
        <begin position="283"/>
        <end position="317"/>
    </location>
</feature>
<comment type="caution">
    <text evidence="8">The sequence shown here is derived from an EMBL/GenBank/DDBJ whole genome shotgun (WGS) entry which is preliminary data.</text>
</comment>
<evidence type="ECO:0000256" key="6">
    <source>
        <dbReference type="PROSITE-ProRule" id="PRU00221"/>
    </source>
</evidence>
<feature type="region of interest" description="Disordered" evidence="7">
    <location>
        <begin position="344"/>
        <end position="456"/>
    </location>
</feature>
<dbReference type="EMBL" id="JAACJJ010000015">
    <property type="protein sequence ID" value="KAF5325355.1"/>
    <property type="molecule type" value="Genomic_DNA"/>
</dbReference>
<dbReference type="SUPFAM" id="SSF50978">
    <property type="entry name" value="WD40 repeat-like"/>
    <property type="match status" value="1"/>
</dbReference>
<dbReference type="PANTHER" id="PTHR44019:SF20">
    <property type="entry name" value="WD REPEAT-CONTAINING PROTEIN 55"/>
    <property type="match status" value="1"/>
</dbReference>
<feature type="compositionally biased region" description="Basic and acidic residues" evidence="7">
    <location>
        <begin position="344"/>
        <end position="354"/>
    </location>
</feature>
<organism evidence="8 9">
    <name type="scientific">Psilocybe cf. subviscida</name>
    <dbReference type="NCBI Taxonomy" id="2480587"/>
    <lineage>
        <taxon>Eukaryota</taxon>
        <taxon>Fungi</taxon>
        <taxon>Dikarya</taxon>
        <taxon>Basidiomycota</taxon>
        <taxon>Agaricomycotina</taxon>
        <taxon>Agaricomycetes</taxon>
        <taxon>Agaricomycetidae</taxon>
        <taxon>Agaricales</taxon>
        <taxon>Agaricineae</taxon>
        <taxon>Strophariaceae</taxon>
        <taxon>Psilocybe</taxon>
    </lineage>
</organism>
<accession>A0A8H5BL30</accession>
<dbReference type="OrthoDB" id="2288928at2759"/>
<dbReference type="Pfam" id="PF24796">
    <property type="entry name" value="WDR55"/>
    <property type="match status" value="1"/>
</dbReference>
<evidence type="ECO:0000256" key="2">
    <source>
        <dbReference type="ARBA" id="ARBA00022574"/>
    </source>
</evidence>
<gene>
    <name evidence="8" type="ORF">D9619_009613</name>
</gene>
<keyword evidence="9" id="KW-1185">Reference proteome</keyword>
<sequence>MPEIPTGAQIFDVVFHPTSSTVYTGLLTGHVKAFNYNDQGGHQSAFSVRPSKPSCRGLSLDGDGSHLYAVGKAKSLFTIDTTTEAIDARAAAHDSTINRVKHLMPWLLSTGDDDGTVKLWDPRQRDSVRTYTQHFDYITDFLWLENKKQLVATSADGTLSVMDVRSKKAEPIAQSEDQEDELLSIVAIKGTSKFVVGTQLGILSIFNRSSGWGDCVDRIPGHPLSVDALCGLPTELPGVDTQSTVLTGSSDGYVRAVQILPTKLLGVVADHGEWPIERIAVGSGQHQATIDAEETEATEAGSSKVTGKQPEEERADDVDVHRRWWVGSVGHEDVLRMTDLEGFFRDNEGNENENKGALGVDVSEDDSDIEKDVEEGDDVDAADKPKINQVPDDAGEKEDDESADSDEEAESDDSDDEPEPQQLKRKAKKALTISAVKKQKAGKNSVAADPSFFDDL</sequence>
<keyword evidence="2 6" id="KW-0853">WD repeat</keyword>
<dbReference type="Proteomes" id="UP000567179">
    <property type="component" value="Unassembled WGS sequence"/>
</dbReference>
<evidence type="ECO:0000313" key="9">
    <source>
        <dbReference type="Proteomes" id="UP000567179"/>
    </source>
</evidence>
<protein>
    <recommendedName>
        <fullName evidence="4">WD repeat-containing protein JIP5</fullName>
    </recommendedName>
    <alternativeName>
        <fullName evidence="5">WD repeat-containing protein jip5</fullName>
    </alternativeName>
</protein>
<feature type="compositionally biased region" description="Acidic residues" evidence="7">
    <location>
        <begin position="362"/>
        <end position="380"/>
    </location>
</feature>
<feature type="repeat" description="WD" evidence="6">
    <location>
        <begin position="107"/>
        <end position="130"/>
    </location>
</feature>
<evidence type="ECO:0000313" key="8">
    <source>
        <dbReference type="EMBL" id="KAF5325355.1"/>
    </source>
</evidence>
<dbReference type="InterPro" id="IPR036322">
    <property type="entry name" value="WD40_repeat_dom_sf"/>
</dbReference>
<evidence type="ECO:0000256" key="1">
    <source>
        <dbReference type="ARBA" id="ARBA00007625"/>
    </source>
</evidence>
<reference evidence="8 9" key="1">
    <citation type="journal article" date="2020" name="ISME J.">
        <title>Uncovering the hidden diversity of litter-decomposition mechanisms in mushroom-forming fungi.</title>
        <authorList>
            <person name="Floudas D."/>
            <person name="Bentzer J."/>
            <person name="Ahren D."/>
            <person name="Johansson T."/>
            <person name="Persson P."/>
            <person name="Tunlid A."/>
        </authorList>
    </citation>
    <scope>NUCLEOTIDE SEQUENCE [LARGE SCALE GENOMIC DNA]</scope>
    <source>
        <strain evidence="8 9">CBS 101986</strain>
    </source>
</reference>
<dbReference type="PROSITE" id="PS50082">
    <property type="entry name" value="WD_REPEATS_2"/>
    <property type="match status" value="1"/>
</dbReference>
<dbReference type="AlphaFoldDB" id="A0A8H5BL30"/>
<feature type="compositionally biased region" description="Acidic residues" evidence="7">
    <location>
        <begin position="393"/>
        <end position="419"/>
    </location>
</feature>
<keyword evidence="3" id="KW-0677">Repeat</keyword>
<dbReference type="InterPro" id="IPR050505">
    <property type="entry name" value="WDR55/POC1"/>
</dbReference>